<evidence type="ECO:0000259" key="2">
    <source>
        <dbReference type="Pfam" id="PF09084"/>
    </source>
</evidence>
<dbReference type="EMBL" id="WIWJ01000007">
    <property type="protein sequence ID" value="MQT46174.1"/>
    <property type="molecule type" value="Genomic_DNA"/>
</dbReference>
<dbReference type="RefSeq" id="WP_153326805.1">
    <property type="nucleotide sequence ID" value="NZ_WIWI01000007.1"/>
</dbReference>
<dbReference type="Proteomes" id="UP000441404">
    <property type="component" value="Unassembled WGS sequence"/>
</dbReference>
<sequence length="356" mass="39174">MKHTLLTSLLVALLGSNLSVALADAPNPQVIHFGMATVGKGGVPYSVDNTSELAHQLHTIEDELKADNIQVEWHYFKGAGPAVNEALANQQLDFSMQGDLPATIGKAGGLDTRLLATDRLLNSTYLVVPVDSPAKALKDLKGKRVALFKGTNLHLATLRTLGHEGFNERDFRFLNMDTATASAALASKDIDAGWYGPEAFELQNRGLGRIIYDSAQVNDNLTRQAHVLVRGEFEREHPHVVQKVVNGLVKAAAWAADPNNRESALAMWAKSGTSIETLREIHTGKSFVRNYSPRIDPFFIARYRATVTEAKALRLIRGDIDVDQWIEPKYVDTAIEQLGFQALWPSYDANNQPIPK</sequence>
<protein>
    <submittedName>
        <fullName evidence="4">PhnD/SsuA/transferrin family substrate-binding protein</fullName>
    </submittedName>
</protein>
<dbReference type="Pfam" id="PF09084">
    <property type="entry name" value="NMT1"/>
    <property type="match status" value="1"/>
</dbReference>
<evidence type="ECO:0000313" key="6">
    <source>
        <dbReference type="Proteomes" id="UP000489190"/>
    </source>
</evidence>
<dbReference type="PANTHER" id="PTHR30024">
    <property type="entry name" value="ALIPHATIC SULFONATES-BINDING PROTEIN-RELATED"/>
    <property type="match status" value="1"/>
</dbReference>
<keyword evidence="1" id="KW-0732">Signal</keyword>
<comment type="caution">
    <text evidence="4">The sequence shown here is derived from an EMBL/GenBank/DDBJ whole genome shotgun (WGS) entry which is preliminary data.</text>
</comment>
<dbReference type="AlphaFoldDB" id="A0A7X1XBE2"/>
<evidence type="ECO:0000313" key="3">
    <source>
        <dbReference type="EMBL" id="MQT46174.1"/>
    </source>
</evidence>
<dbReference type="EMBL" id="WIWI01000007">
    <property type="protein sequence ID" value="MQT88258.1"/>
    <property type="molecule type" value="Genomic_DNA"/>
</dbReference>
<feature type="chain" id="PRO_5044130559" evidence="1">
    <location>
        <begin position="24"/>
        <end position="356"/>
    </location>
</feature>
<dbReference type="InterPro" id="IPR015168">
    <property type="entry name" value="SsuA/THI5"/>
</dbReference>
<gene>
    <name evidence="4" type="ORF">GHO39_03740</name>
    <name evidence="3" type="ORF">GHO40_05410</name>
</gene>
<reference evidence="5 6" key="1">
    <citation type="submission" date="2019-10" db="EMBL/GenBank/DDBJ databases">
        <title>Evaluation of single-gene subtyping targets for Pseudomonas.</title>
        <authorList>
            <person name="Reichler S.J."/>
            <person name="Orsi R.H."/>
            <person name="Wiedmann M."/>
            <person name="Martin N.H."/>
            <person name="Murphy S.I."/>
        </authorList>
    </citation>
    <scope>NUCLEOTIDE SEQUENCE [LARGE SCALE GENOMIC DNA]</scope>
    <source>
        <strain evidence="4 6">FSL R10-3254</strain>
        <strain evidence="3 5">FSL R10-3257</strain>
    </source>
</reference>
<dbReference type="PANTHER" id="PTHR30024:SF21">
    <property type="entry name" value="ABC TRANSPORTER SUBSTRATE-BINDING PROTEIN"/>
    <property type="match status" value="1"/>
</dbReference>
<name>A0A7X1XBE2_9PSED</name>
<proteinExistence type="predicted"/>
<feature type="domain" description="SsuA/THI5-like" evidence="2">
    <location>
        <begin position="82"/>
        <end position="258"/>
    </location>
</feature>
<dbReference type="SUPFAM" id="SSF53850">
    <property type="entry name" value="Periplasmic binding protein-like II"/>
    <property type="match status" value="1"/>
</dbReference>
<evidence type="ECO:0000313" key="5">
    <source>
        <dbReference type="Proteomes" id="UP000441404"/>
    </source>
</evidence>
<dbReference type="Proteomes" id="UP000489190">
    <property type="component" value="Unassembled WGS sequence"/>
</dbReference>
<accession>A0A7X1XBE2</accession>
<feature type="signal peptide" evidence="1">
    <location>
        <begin position="1"/>
        <end position="23"/>
    </location>
</feature>
<evidence type="ECO:0000256" key="1">
    <source>
        <dbReference type="SAM" id="SignalP"/>
    </source>
</evidence>
<organism evidence="4 6">
    <name type="scientific">Pseudomonas helleri</name>
    <dbReference type="NCBI Taxonomy" id="1608996"/>
    <lineage>
        <taxon>Bacteria</taxon>
        <taxon>Pseudomonadati</taxon>
        <taxon>Pseudomonadota</taxon>
        <taxon>Gammaproteobacteria</taxon>
        <taxon>Pseudomonadales</taxon>
        <taxon>Pseudomonadaceae</taxon>
        <taxon>Pseudomonas</taxon>
    </lineage>
</organism>
<dbReference type="Gene3D" id="3.40.190.10">
    <property type="entry name" value="Periplasmic binding protein-like II"/>
    <property type="match status" value="2"/>
</dbReference>
<evidence type="ECO:0000313" key="4">
    <source>
        <dbReference type="EMBL" id="MQT88258.1"/>
    </source>
</evidence>